<evidence type="ECO:0000313" key="2">
    <source>
        <dbReference type="EMBL" id="OEV09298.1"/>
    </source>
</evidence>
<reference evidence="2 3" key="1">
    <citation type="journal article" date="2016" name="Front. Microbiol.">
        <title>Comparative Genomics Analysis of Streptomyces Species Reveals Their Adaptation to the Marine Environment and Their Diversity at the Genomic Level.</title>
        <authorList>
            <person name="Tian X."/>
            <person name="Zhang Z."/>
            <person name="Yang T."/>
            <person name="Chen M."/>
            <person name="Li J."/>
            <person name="Chen F."/>
            <person name="Yang J."/>
            <person name="Li W."/>
            <person name="Zhang B."/>
            <person name="Zhang Z."/>
            <person name="Wu J."/>
            <person name="Zhang C."/>
            <person name="Long L."/>
            <person name="Xiao J."/>
        </authorList>
    </citation>
    <scope>NUCLEOTIDE SEQUENCE [LARGE SCALE GENOMIC DNA]</scope>
    <source>
        <strain evidence="2 3">SCSIO 10429</strain>
    </source>
</reference>
<organism evidence="2 3">
    <name type="scientific">Streptomyces nanshensis</name>
    <dbReference type="NCBI Taxonomy" id="518642"/>
    <lineage>
        <taxon>Bacteria</taxon>
        <taxon>Bacillati</taxon>
        <taxon>Actinomycetota</taxon>
        <taxon>Actinomycetes</taxon>
        <taxon>Kitasatosporales</taxon>
        <taxon>Streptomycetaceae</taxon>
        <taxon>Streptomyces</taxon>
    </lineage>
</organism>
<proteinExistence type="predicted"/>
<evidence type="ECO:0000313" key="3">
    <source>
        <dbReference type="Proteomes" id="UP000176005"/>
    </source>
</evidence>
<dbReference type="Gene3D" id="1.10.10.10">
    <property type="entry name" value="Winged helix-like DNA-binding domain superfamily/Winged helix DNA-binding domain"/>
    <property type="match status" value="1"/>
</dbReference>
<evidence type="ECO:0000256" key="1">
    <source>
        <dbReference type="SAM" id="MobiDB-lite"/>
    </source>
</evidence>
<feature type="region of interest" description="Disordered" evidence="1">
    <location>
        <begin position="169"/>
        <end position="231"/>
    </location>
</feature>
<comment type="caution">
    <text evidence="2">The sequence shown here is derived from an EMBL/GenBank/DDBJ whole genome shotgun (WGS) entry which is preliminary data.</text>
</comment>
<dbReference type="EMBL" id="LJGW01000377">
    <property type="protein sequence ID" value="OEV09298.1"/>
    <property type="molecule type" value="Genomic_DNA"/>
</dbReference>
<keyword evidence="3" id="KW-1185">Reference proteome</keyword>
<dbReference type="InterPro" id="IPR036388">
    <property type="entry name" value="WH-like_DNA-bd_sf"/>
</dbReference>
<sequence>MTNRRKPHIPKTASKVPESEQWISRTSGRIASDGYSWMQAVHWAHDRGAYLVGRSHGPRRIGRTTLRLAQELSRLTPCRPGVDYLARVLHISPRTVKYHLGMLRETGLIAYERKGTRVRGRGGRASEFLRTIPAAFDEALGVRTGPSERLIRSVRGISAGGRPVMKRLGAKARRRVPRRSARRTTRATSAAARCTPMGVGSGSSSSAGGIPPESKLVGVRGRDSPARAGGAVPRRRLNAVGRRYQLAAQLVESVDWLHRASVPRIAWIVRCVADAGWTAAEVIALLDHVPAPWPVRRPSGFLARRLKGAHLLYDTPAKREALVAAVAAHRQVAETEQHVPVVTEGPWRQPDSPAVTRHVEAVFARLRQDDDGDALEAFAVGEDGLVDLHQLSTDEIIDLRAAAQKDPALIRTALAEYGEAYTRRLFTRALVDQVERLSNCRQLALHCLGGRL</sequence>
<dbReference type="Proteomes" id="UP000176005">
    <property type="component" value="Unassembled WGS sequence"/>
</dbReference>
<dbReference type="SUPFAM" id="SSF46785">
    <property type="entry name" value="Winged helix' DNA-binding domain"/>
    <property type="match status" value="1"/>
</dbReference>
<dbReference type="RefSeq" id="WP_070018794.1">
    <property type="nucleotide sequence ID" value="NZ_LJGW01000377.1"/>
</dbReference>
<feature type="compositionally biased region" description="Basic residues" evidence="1">
    <location>
        <begin position="169"/>
        <end position="185"/>
    </location>
</feature>
<gene>
    <name evidence="2" type="ORF">AN218_22950</name>
</gene>
<name>A0A1E7KZC0_9ACTN</name>
<feature type="region of interest" description="Disordered" evidence="1">
    <location>
        <begin position="1"/>
        <end position="21"/>
    </location>
</feature>
<dbReference type="InterPro" id="IPR036390">
    <property type="entry name" value="WH_DNA-bd_sf"/>
</dbReference>
<accession>A0A1E7KZC0</accession>
<dbReference type="AlphaFoldDB" id="A0A1E7KZC0"/>
<protein>
    <submittedName>
        <fullName evidence="2">Uncharacterized protein</fullName>
    </submittedName>
</protein>